<evidence type="ECO:0000313" key="19">
    <source>
        <dbReference type="Proteomes" id="UP000004947"/>
    </source>
</evidence>
<dbReference type="NCBIfam" id="TIGR01417">
    <property type="entry name" value="PTS_I_fam"/>
    <property type="match status" value="1"/>
</dbReference>
<dbReference type="Pfam" id="PF02896">
    <property type="entry name" value="PEP-utilizers_C"/>
    <property type="match status" value="1"/>
</dbReference>
<dbReference type="InterPro" id="IPR018274">
    <property type="entry name" value="PEP_util_AS"/>
</dbReference>
<keyword evidence="13" id="KW-0460">Magnesium</keyword>
<comment type="catalytic activity">
    <reaction evidence="1">
        <text>L-histidyl-[protein] + phosphoenolpyruvate = N(pros)-phospho-L-histidyl-[protein] + pyruvate</text>
        <dbReference type="Rhea" id="RHEA:23880"/>
        <dbReference type="Rhea" id="RHEA-COMP:9745"/>
        <dbReference type="Rhea" id="RHEA-COMP:9746"/>
        <dbReference type="ChEBI" id="CHEBI:15361"/>
        <dbReference type="ChEBI" id="CHEBI:29979"/>
        <dbReference type="ChEBI" id="CHEBI:58702"/>
        <dbReference type="ChEBI" id="CHEBI:64837"/>
        <dbReference type="EC" id="2.7.3.9"/>
    </reaction>
</comment>
<dbReference type="PRINTS" id="PR01736">
    <property type="entry name" value="PHPHTRNFRASE"/>
</dbReference>
<evidence type="ECO:0000256" key="7">
    <source>
        <dbReference type="ARBA" id="ARBA00022490"/>
    </source>
</evidence>
<gene>
    <name evidence="18" type="ORF">LNTAR_15792</name>
</gene>
<dbReference type="InterPro" id="IPR036618">
    <property type="entry name" value="PtsI_HPr-bd_sf"/>
</dbReference>
<dbReference type="PROSITE" id="PS00370">
    <property type="entry name" value="PEP_ENZYMES_PHOS_SITE"/>
    <property type="match status" value="1"/>
</dbReference>
<dbReference type="SUPFAM" id="SSF47831">
    <property type="entry name" value="Enzyme I of the PEP:sugar phosphotransferase system HPr-binding (sub)domain"/>
    <property type="match status" value="1"/>
</dbReference>
<protein>
    <recommendedName>
        <fullName evidence="5">phosphoenolpyruvate--protein phosphotransferase</fullName>
        <ecNumber evidence="5">2.7.3.9</ecNumber>
    </recommendedName>
</protein>
<comment type="subcellular location">
    <subcellularLocation>
        <location evidence="3">Cytoplasm</location>
    </subcellularLocation>
</comment>
<dbReference type="GO" id="GO:0046872">
    <property type="term" value="F:metal ion binding"/>
    <property type="evidence" value="ECO:0007669"/>
    <property type="project" value="UniProtKB-KW"/>
</dbReference>
<dbReference type="Gene3D" id="3.50.30.10">
    <property type="entry name" value="Phosphohistidine domain"/>
    <property type="match status" value="1"/>
</dbReference>
<evidence type="ECO:0000256" key="4">
    <source>
        <dbReference type="ARBA" id="ARBA00007837"/>
    </source>
</evidence>
<dbReference type="STRING" id="313628.LNTAR_15792"/>
<dbReference type="Pfam" id="PF13185">
    <property type="entry name" value="GAF_2"/>
    <property type="match status" value="1"/>
</dbReference>
<dbReference type="Gene3D" id="3.20.20.60">
    <property type="entry name" value="Phosphoenolpyruvate-binding domains"/>
    <property type="match status" value="1"/>
</dbReference>
<name>A6DMF6_9BACT</name>
<dbReference type="InterPro" id="IPR015813">
    <property type="entry name" value="Pyrv/PenolPyrv_kinase-like_dom"/>
</dbReference>
<dbReference type="InterPro" id="IPR006318">
    <property type="entry name" value="PTS_EI-like"/>
</dbReference>
<sequence length="712" mass="79918">MRANTGFVKKAKVSFSINEGLTGLVFREQNTINLTKPMAHPAFTLVNSIGEEKFQSYLGVPMIDSSGSTLGCLVIQTRSSEMIDEKVVDLANTLASQMAILVSQEGLQRVLSDHTIQEQDEIAQALENEEPDSHSDLQLEGSAVSPGVSYGPIRMLNSREIWDRIVLETGDNRQIETGRLEEAIKLACEETVHIQERAQKVFIEADASIFFAQLLLLEDENFIKDMYFGIDFYSYTAEAAVKNTVEKYIKKFQEARLPQLRERALDLLDVGIRLILQLQGLGLEQESSQQKVILVAPEIMPSDLVRIPNENILAIVCSHGGTTSHTAILSRSLQIPAVMGVNDIDELCQAGDSFLVNGDDGSIVINPGDEILKMYAERLEAGTINIEYPSVNFPTITRDEISVKMRGNICMVSDFKLLEKVQHDGVGLYRTEFMFMMHENFPVENEQYRIFRQVAKLGEPNSVVIRALDIGGDKPLAYFDHGTEDDPMLGYRSIRILLEHPDIFIPHLRAMLRAAQRGNMKILFPMIAHYEDVLALKKVIKKQVAELRKIYGRKFTVPPLGAMIEMPSAVCQLKEMLDYFDFVSIGTNDLVQYFFAVDRGNKKVSRYFCPMHPLILRVLKKIIDTCDSREKPVSICGEIASNPLATPILIGIGLIDFSMTPMQIGKIKHLTSQLDSKKCAKLAQKALKCTTQQEVIDLVKAFYKKEQISIET</sequence>
<keyword evidence="6" id="KW-0813">Transport</keyword>
<evidence type="ECO:0000259" key="15">
    <source>
        <dbReference type="Pfam" id="PF02896"/>
    </source>
</evidence>
<dbReference type="GO" id="GO:0016301">
    <property type="term" value="F:kinase activity"/>
    <property type="evidence" value="ECO:0007669"/>
    <property type="project" value="UniProtKB-KW"/>
</dbReference>
<evidence type="ECO:0000256" key="12">
    <source>
        <dbReference type="ARBA" id="ARBA00022777"/>
    </source>
</evidence>
<proteinExistence type="inferred from homology"/>
<feature type="domain" description="PEP-utilising enzyme C-terminal" evidence="15">
    <location>
        <begin position="391"/>
        <end position="675"/>
    </location>
</feature>
<dbReference type="Pfam" id="PF00391">
    <property type="entry name" value="PEP-utilizers"/>
    <property type="match status" value="1"/>
</dbReference>
<dbReference type="InterPro" id="IPR036637">
    <property type="entry name" value="Phosphohistidine_dom_sf"/>
</dbReference>
<accession>A6DMF6</accession>
<evidence type="ECO:0000259" key="17">
    <source>
        <dbReference type="Pfam" id="PF13185"/>
    </source>
</evidence>
<dbReference type="EMBL" id="ABCK01000011">
    <property type="protein sequence ID" value="EDM27146.1"/>
    <property type="molecule type" value="Genomic_DNA"/>
</dbReference>
<dbReference type="Proteomes" id="UP000004947">
    <property type="component" value="Unassembled WGS sequence"/>
</dbReference>
<dbReference type="InterPro" id="IPR008731">
    <property type="entry name" value="PTS_EIN"/>
</dbReference>
<comment type="similarity">
    <text evidence="4">Belongs to the PEP-utilizing enzyme family.</text>
</comment>
<keyword evidence="7" id="KW-0963">Cytoplasm</keyword>
<evidence type="ECO:0000313" key="18">
    <source>
        <dbReference type="EMBL" id="EDM27146.1"/>
    </source>
</evidence>
<dbReference type="InterPro" id="IPR000121">
    <property type="entry name" value="PEP_util_C"/>
</dbReference>
<evidence type="ECO:0000256" key="6">
    <source>
        <dbReference type="ARBA" id="ARBA00022448"/>
    </source>
</evidence>
<evidence type="ECO:0000256" key="3">
    <source>
        <dbReference type="ARBA" id="ARBA00004496"/>
    </source>
</evidence>
<keyword evidence="9" id="KW-0808">Transferase</keyword>
<evidence type="ECO:0000256" key="5">
    <source>
        <dbReference type="ARBA" id="ARBA00012232"/>
    </source>
</evidence>
<evidence type="ECO:0000256" key="10">
    <source>
        <dbReference type="ARBA" id="ARBA00022683"/>
    </source>
</evidence>
<dbReference type="SUPFAM" id="SSF55781">
    <property type="entry name" value="GAF domain-like"/>
    <property type="match status" value="1"/>
</dbReference>
<feature type="domain" description="PEP-utilising enzyme mobile" evidence="14">
    <location>
        <begin position="290"/>
        <end position="361"/>
    </location>
</feature>
<evidence type="ECO:0000259" key="16">
    <source>
        <dbReference type="Pfam" id="PF05524"/>
    </source>
</evidence>
<keyword evidence="19" id="KW-1185">Reference proteome</keyword>
<dbReference type="InterPro" id="IPR040442">
    <property type="entry name" value="Pyrv_kinase-like_dom_sf"/>
</dbReference>
<dbReference type="GO" id="GO:0009401">
    <property type="term" value="P:phosphoenolpyruvate-dependent sugar phosphotransferase system"/>
    <property type="evidence" value="ECO:0007669"/>
    <property type="project" value="UniProtKB-KW"/>
</dbReference>
<dbReference type="eggNOG" id="COG3605">
    <property type="taxonomic scope" value="Bacteria"/>
</dbReference>
<dbReference type="GO" id="GO:0008965">
    <property type="term" value="F:phosphoenolpyruvate-protein phosphotransferase activity"/>
    <property type="evidence" value="ECO:0007669"/>
    <property type="project" value="UniProtKB-EC"/>
</dbReference>
<keyword evidence="8" id="KW-0762">Sugar transport</keyword>
<comment type="caution">
    <text evidence="18">The sequence shown here is derived from an EMBL/GenBank/DDBJ whole genome shotgun (WGS) entry which is preliminary data.</text>
</comment>
<dbReference type="SUPFAM" id="SSF51621">
    <property type="entry name" value="Phosphoenolpyruvate/pyruvate domain"/>
    <property type="match status" value="1"/>
</dbReference>
<dbReference type="Gene3D" id="1.10.274.10">
    <property type="entry name" value="PtsI, HPr-binding domain"/>
    <property type="match status" value="1"/>
</dbReference>
<dbReference type="EC" id="2.7.3.9" evidence="5"/>
<evidence type="ECO:0000256" key="2">
    <source>
        <dbReference type="ARBA" id="ARBA00001946"/>
    </source>
</evidence>
<keyword evidence="12" id="KW-0418">Kinase</keyword>
<dbReference type="GO" id="GO:0005737">
    <property type="term" value="C:cytoplasm"/>
    <property type="evidence" value="ECO:0007669"/>
    <property type="project" value="UniProtKB-SubCell"/>
</dbReference>
<evidence type="ECO:0000256" key="9">
    <source>
        <dbReference type="ARBA" id="ARBA00022679"/>
    </source>
</evidence>
<feature type="domain" description="Phosphotransferase system enzyme I N-terminal" evidence="16">
    <location>
        <begin position="141"/>
        <end position="263"/>
    </location>
</feature>
<dbReference type="InterPro" id="IPR003018">
    <property type="entry name" value="GAF"/>
</dbReference>
<dbReference type="SUPFAM" id="SSF52009">
    <property type="entry name" value="Phosphohistidine domain"/>
    <property type="match status" value="1"/>
</dbReference>
<evidence type="ECO:0000256" key="11">
    <source>
        <dbReference type="ARBA" id="ARBA00022723"/>
    </source>
</evidence>
<keyword evidence="11" id="KW-0479">Metal-binding</keyword>
<keyword evidence="10" id="KW-0598">Phosphotransferase system</keyword>
<dbReference type="PANTHER" id="PTHR46244:SF6">
    <property type="entry name" value="PHOSPHOENOLPYRUVATE-PROTEIN PHOSPHOTRANSFERASE"/>
    <property type="match status" value="1"/>
</dbReference>
<dbReference type="InterPro" id="IPR029016">
    <property type="entry name" value="GAF-like_dom_sf"/>
</dbReference>
<organism evidence="18 19">
    <name type="scientific">Lentisphaera araneosa HTCC2155</name>
    <dbReference type="NCBI Taxonomy" id="313628"/>
    <lineage>
        <taxon>Bacteria</taxon>
        <taxon>Pseudomonadati</taxon>
        <taxon>Lentisphaerota</taxon>
        <taxon>Lentisphaeria</taxon>
        <taxon>Lentisphaerales</taxon>
        <taxon>Lentisphaeraceae</taxon>
        <taxon>Lentisphaera</taxon>
    </lineage>
</organism>
<evidence type="ECO:0000256" key="8">
    <source>
        <dbReference type="ARBA" id="ARBA00022597"/>
    </source>
</evidence>
<dbReference type="Pfam" id="PF05524">
    <property type="entry name" value="PEP-utilisers_N"/>
    <property type="match status" value="1"/>
</dbReference>
<dbReference type="PANTHER" id="PTHR46244">
    <property type="entry name" value="PHOSPHOENOLPYRUVATE-PROTEIN PHOSPHOTRANSFERASE"/>
    <property type="match status" value="1"/>
</dbReference>
<comment type="cofactor">
    <cofactor evidence="2">
        <name>Mg(2+)</name>
        <dbReference type="ChEBI" id="CHEBI:18420"/>
    </cofactor>
</comment>
<evidence type="ECO:0000256" key="1">
    <source>
        <dbReference type="ARBA" id="ARBA00000683"/>
    </source>
</evidence>
<feature type="domain" description="GAF" evidence="17">
    <location>
        <begin position="14"/>
        <end position="102"/>
    </location>
</feature>
<dbReference type="AlphaFoldDB" id="A6DMF6"/>
<evidence type="ECO:0000259" key="14">
    <source>
        <dbReference type="Pfam" id="PF00391"/>
    </source>
</evidence>
<dbReference type="InterPro" id="IPR008279">
    <property type="entry name" value="PEP-util_enz_mobile_dom"/>
</dbReference>
<dbReference type="InterPro" id="IPR050499">
    <property type="entry name" value="PEP-utilizing_PTS_enzyme"/>
</dbReference>
<reference evidence="18 19" key="1">
    <citation type="journal article" date="2010" name="J. Bacteriol.">
        <title>Genome sequence of Lentisphaera araneosa HTCC2155T, the type species of the order Lentisphaerales in the phylum Lentisphaerae.</title>
        <authorList>
            <person name="Thrash J.C."/>
            <person name="Cho J.C."/>
            <person name="Vergin K.L."/>
            <person name="Morris R.M."/>
            <person name="Giovannoni S.J."/>
        </authorList>
    </citation>
    <scope>NUCLEOTIDE SEQUENCE [LARGE SCALE GENOMIC DNA]</scope>
    <source>
        <strain evidence="18 19">HTCC2155</strain>
    </source>
</reference>
<evidence type="ECO:0000256" key="13">
    <source>
        <dbReference type="ARBA" id="ARBA00022842"/>
    </source>
</evidence>
<dbReference type="Gene3D" id="3.30.450.40">
    <property type="match status" value="1"/>
</dbReference>